<gene>
    <name evidence="3" type="ORF">SEMRO_63_G035730.1</name>
</gene>
<dbReference type="Pfam" id="PF02493">
    <property type="entry name" value="MORN"/>
    <property type="match status" value="6"/>
</dbReference>
<dbReference type="AlphaFoldDB" id="A0A9N8DCQ4"/>
<name>A0A9N8DCQ4_9STRA</name>
<sequence>MAEAATNDDLQQSIRDDRYRLGQCPNCGTQLFKIKKKGLLNKTEVRKPLTTPGLVERGQCLKCLSSKPADVGVLAAAAIASVGEGKEEGDNPQPRAAQQQPNNATAGETVYIGDFNEQGERHGPGELLWSNGDKYVGSFVSGLRHGQGTLYFKDGSEYVGAWERNVMHGSGTRRFKNGDVYIGLYANGKRSGEGRFYFANGDMYYGNWEADQIHGFGRYYYNSGISFEGTFNFGRRHGKGKLQKRDGELEIYRYENNTRMDPGVRWSADRTKAWRLEGGRIKRSITIAEAVSIGYQCEGAMEDSVPVDDMHVPDVPNVT</sequence>
<dbReference type="SMART" id="SM00698">
    <property type="entry name" value="MORN"/>
    <property type="match status" value="6"/>
</dbReference>
<proteinExistence type="predicted"/>
<evidence type="ECO:0000313" key="3">
    <source>
        <dbReference type="EMBL" id="CAB9499521.1"/>
    </source>
</evidence>
<dbReference type="SUPFAM" id="SSF82185">
    <property type="entry name" value="Histone H3 K4-specific methyltransferase SET7/9 N-terminal domain"/>
    <property type="match status" value="2"/>
</dbReference>
<feature type="compositionally biased region" description="Low complexity" evidence="2">
    <location>
        <begin position="91"/>
        <end position="104"/>
    </location>
</feature>
<dbReference type="EMBL" id="CAICTM010000062">
    <property type="protein sequence ID" value="CAB9499521.1"/>
    <property type="molecule type" value="Genomic_DNA"/>
</dbReference>
<protein>
    <submittedName>
        <fullName evidence="3">Whole genome shotgun sequence</fullName>
    </submittedName>
</protein>
<feature type="region of interest" description="Disordered" evidence="2">
    <location>
        <begin position="84"/>
        <end position="104"/>
    </location>
</feature>
<keyword evidence="4" id="KW-1185">Reference proteome</keyword>
<evidence type="ECO:0000313" key="4">
    <source>
        <dbReference type="Proteomes" id="UP001153069"/>
    </source>
</evidence>
<dbReference type="InterPro" id="IPR003409">
    <property type="entry name" value="MORN"/>
</dbReference>
<evidence type="ECO:0000256" key="2">
    <source>
        <dbReference type="SAM" id="MobiDB-lite"/>
    </source>
</evidence>
<dbReference type="Proteomes" id="UP001153069">
    <property type="component" value="Unassembled WGS sequence"/>
</dbReference>
<reference evidence="3" key="1">
    <citation type="submission" date="2020-06" db="EMBL/GenBank/DDBJ databases">
        <authorList>
            <consortium name="Plant Systems Biology data submission"/>
        </authorList>
    </citation>
    <scope>NUCLEOTIDE SEQUENCE</scope>
    <source>
        <strain evidence="3">D6</strain>
    </source>
</reference>
<comment type="caution">
    <text evidence="3">The sequence shown here is derived from an EMBL/GenBank/DDBJ whole genome shotgun (WGS) entry which is preliminary data.</text>
</comment>
<dbReference type="Gene3D" id="2.20.110.10">
    <property type="entry name" value="Histone H3 K4-specific methyltransferase SET7/9 N-terminal domain"/>
    <property type="match status" value="3"/>
</dbReference>
<evidence type="ECO:0000256" key="1">
    <source>
        <dbReference type="ARBA" id="ARBA00022737"/>
    </source>
</evidence>
<dbReference type="PANTHER" id="PTHR23084:SF263">
    <property type="entry name" value="MORN REPEAT-CONTAINING PROTEIN 1"/>
    <property type="match status" value="1"/>
</dbReference>
<dbReference type="PANTHER" id="PTHR23084">
    <property type="entry name" value="PHOSPHATIDYLINOSITOL-4-PHOSPHATE 5-KINASE RELATED"/>
    <property type="match status" value="1"/>
</dbReference>
<organism evidence="3 4">
    <name type="scientific">Seminavis robusta</name>
    <dbReference type="NCBI Taxonomy" id="568900"/>
    <lineage>
        <taxon>Eukaryota</taxon>
        <taxon>Sar</taxon>
        <taxon>Stramenopiles</taxon>
        <taxon>Ochrophyta</taxon>
        <taxon>Bacillariophyta</taxon>
        <taxon>Bacillariophyceae</taxon>
        <taxon>Bacillariophycidae</taxon>
        <taxon>Naviculales</taxon>
        <taxon>Naviculaceae</taxon>
        <taxon>Seminavis</taxon>
    </lineage>
</organism>
<accession>A0A9N8DCQ4</accession>
<keyword evidence="1" id="KW-0677">Repeat</keyword>
<dbReference type="OrthoDB" id="42911at2759"/>